<gene>
    <name evidence="3" type="ORF">CTI12_AA518190</name>
</gene>
<sequence>MKVHSKSWNNIITEMSKWNLGTTVGGTIKKLCLAAAVYYLWQERNWRLFKNCERSVHELSNIMSEAVRTKLMSLRVKKRSAVLEIENIWNASSGIIWNPFIELEEPTLETLTRDFPIPKFSLGPLQMYFPASPSSVHEQDRSVPAQAPKSVIYLSFGSIARITKLEFLEVAYGLVNIDSPFLWVVRPGVVKGSEWLEWLPEKFLEEVGDRGRIVKWCPQQEVLAHPSTGCSWTHSGWNSTFESICNEVPMICSPCVVGQPIIARYVNDIWKIGVLLEDGFERVGIERAVKRIMLNEEGEEIRQRISRVKKEVDISFDEGGSSHRSLKSLIDYISSF</sequence>
<dbReference type="Pfam" id="PF00201">
    <property type="entry name" value="UDPGT"/>
    <property type="match status" value="1"/>
</dbReference>
<comment type="caution">
    <text evidence="3">The sequence shown here is derived from an EMBL/GenBank/DDBJ whole genome shotgun (WGS) entry which is preliminary data.</text>
</comment>
<dbReference type="Proteomes" id="UP000245207">
    <property type="component" value="Unassembled WGS sequence"/>
</dbReference>
<dbReference type="FunFam" id="3.40.50.2000:FF:000040">
    <property type="entry name" value="UDP-glycosyltransferase 76C1"/>
    <property type="match status" value="1"/>
</dbReference>
<protein>
    <submittedName>
        <fullName evidence="3">UDP-glucuronosyl/UDP-glucosyltransferase</fullName>
    </submittedName>
</protein>
<dbReference type="InterPro" id="IPR002213">
    <property type="entry name" value="UDP_glucos_trans"/>
</dbReference>
<evidence type="ECO:0000313" key="4">
    <source>
        <dbReference type="Proteomes" id="UP000245207"/>
    </source>
</evidence>
<accession>A0A2U1L9C6</accession>
<keyword evidence="2 3" id="KW-0808">Transferase</keyword>
<dbReference type="PANTHER" id="PTHR48045:SF31">
    <property type="entry name" value="UDP-GLYCOSYLTRANSFERASE 76B1-LIKE"/>
    <property type="match status" value="1"/>
</dbReference>
<comment type="similarity">
    <text evidence="1">Belongs to the UDP-glycosyltransferase family.</text>
</comment>
<dbReference type="OrthoDB" id="5835829at2759"/>
<dbReference type="GO" id="GO:0035251">
    <property type="term" value="F:UDP-glucosyltransferase activity"/>
    <property type="evidence" value="ECO:0007669"/>
    <property type="project" value="UniProtKB-ARBA"/>
</dbReference>
<proteinExistence type="inferred from homology"/>
<organism evidence="3 4">
    <name type="scientific">Artemisia annua</name>
    <name type="common">Sweet wormwood</name>
    <dbReference type="NCBI Taxonomy" id="35608"/>
    <lineage>
        <taxon>Eukaryota</taxon>
        <taxon>Viridiplantae</taxon>
        <taxon>Streptophyta</taxon>
        <taxon>Embryophyta</taxon>
        <taxon>Tracheophyta</taxon>
        <taxon>Spermatophyta</taxon>
        <taxon>Magnoliopsida</taxon>
        <taxon>eudicotyledons</taxon>
        <taxon>Gunneridae</taxon>
        <taxon>Pentapetalae</taxon>
        <taxon>asterids</taxon>
        <taxon>campanulids</taxon>
        <taxon>Asterales</taxon>
        <taxon>Asteraceae</taxon>
        <taxon>Asteroideae</taxon>
        <taxon>Anthemideae</taxon>
        <taxon>Artemisiinae</taxon>
        <taxon>Artemisia</taxon>
    </lineage>
</organism>
<evidence type="ECO:0000256" key="1">
    <source>
        <dbReference type="ARBA" id="ARBA00009995"/>
    </source>
</evidence>
<reference evidence="3 4" key="1">
    <citation type="journal article" date="2018" name="Mol. Plant">
        <title>The genome of Artemisia annua provides insight into the evolution of Asteraceae family and artemisinin biosynthesis.</title>
        <authorList>
            <person name="Shen Q."/>
            <person name="Zhang L."/>
            <person name="Liao Z."/>
            <person name="Wang S."/>
            <person name="Yan T."/>
            <person name="Shi P."/>
            <person name="Liu M."/>
            <person name="Fu X."/>
            <person name="Pan Q."/>
            <person name="Wang Y."/>
            <person name="Lv Z."/>
            <person name="Lu X."/>
            <person name="Zhang F."/>
            <person name="Jiang W."/>
            <person name="Ma Y."/>
            <person name="Chen M."/>
            <person name="Hao X."/>
            <person name="Li L."/>
            <person name="Tang Y."/>
            <person name="Lv G."/>
            <person name="Zhou Y."/>
            <person name="Sun X."/>
            <person name="Brodelius P.E."/>
            <person name="Rose J.K.C."/>
            <person name="Tang K."/>
        </authorList>
    </citation>
    <scope>NUCLEOTIDE SEQUENCE [LARGE SCALE GENOMIC DNA]</scope>
    <source>
        <strain evidence="4">cv. Huhao1</strain>
        <tissue evidence="3">Leaf</tissue>
    </source>
</reference>
<dbReference type="CDD" id="cd03784">
    <property type="entry name" value="GT1_Gtf-like"/>
    <property type="match status" value="1"/>
</dbReference>
<dbReference type="AlphaFoldDB" id="A0A2U1L9C6"/>
<dbReference type="EMBL" id="PKPP01010669">
    <property type="protein sequence ID" value="PWA45620.1"/>
    <property type="molecule type" value="Genomic_DNA"/>
</dbReference>
<evidence type="ECO:0000256" key="2">
    <source>
        <dbReference type="ARBA" id="ARBA00022679"/>
    </source>
</evidence>
<evidence type="ECO:0000313" key="3">
    <source>
        <dbReference type="EMBL" id="PWA45620.1"/>
    </source>
</evidence>
<dbReference type="SUPFAM" id="SSF53756">
    <property type="entry name" value="UDP-Glycosyltransferase/glycogen phosphorylase"/>
    <property type="match status" value="1"/>
</dbReference>
<dbReference type="Gene3D" id="3.40.50.2000">
    <property type="entry name" value="Glycogen Phosphorylase B"/>
    <property type="match status" value="2"/>
</dbReference>
<name>A0A2U1L9C6_ARTAN</name>
<dbReference type="PANTHER" id="PTHR48045">
    <property type="entry name" value="UDP-GLYCOSYLTRANSFERASE 72B1"/>
    <property type="match status" value="1"/>
</dbReference>
<keyword evidence="4" id="KW-1185">Reference proteome</keyword>